<evidence type="ECO:0000256" key="1">
    <source>
        <dbReference type="ARBA" id="ARBA00004241"/>
    </source>
</evidence>
<protein>
    <recommendedName>
        <fullName evidence="9">Trimeric autotransporter adhesin YadA-like C-terminal membrane anchor domain-containing protein</fullName>
    </recommendedName>
</protein>
<organism evidence="10 11">
    <name type="scientific">Variovorax paradoxus</name>
    <dbReference type="NCBI Taxonomy" id="34073"/>
    <lineage>
        <taxon>Bacteria</taxon>
        <taxon>Pseudomonadati</taxon>
        <taxon>Pseudomonadota</taxon>
        <taxon>Betaproteobacteria</taxon>
        <taxon>Burkholderiales</taxon>
        <taxon>Comamonadaceae</taxon>
        <taxon>Variovorax</taxon>
    </lineage>
</organism>
<dbReference type="InterPro" id="IPR045584">
    <property type="entry name" value="Pilin-like"/>
</dbReference>
<evidence type="ECO:0000256" key="4">
    <source>
        <dbReference type="ARBA" id="ARBA00022692"/>
    </source>
</evidence>
<evidence type="ECO:0000259" key="9">
    <source>
        <dbReference type="Pfam" id="PF03895"/>
    </source>
</evidence>
<feature type="chain" id="PRO_5024920503" description="Trimeric autotransporter adhesin YadA-like C-terminal membrane anchor domain-containing protein" evidence="8">
    <location>
        <begin position="29"/>
        <end position="143"/>
    </location>
</feature>
<gene>
    <name evidence="10" type="ORF">GFK26_33045</name>
</gene>
<dbReference type="SUPFAM" id="SSF54523">
    <property type="entry name" value="Pili subunits"/>
    <property type="match status" value="1"/>
</dbReference>
<keyword evidence="3" id="KW-1134">Transmembrane beta strand</keyword>
<keyword evidence="6" id="KW-0472">Membrane</keyword>
<evidence type="ECO:0000256" key="8">
    <source>
        <dbReference type="SAM" id="SignalP"/>
    </source>
</evidence>
<accession>A0A5Q0MCM0</accession>
<dbReference type="InterPro" id="IPR005594">
    <property type="entry name" value="YadA_C"/>
</dbReference>
<keyword evidence="5 8" id="KW-0732">Signal</keyword>
<name>A0A5Q0MCM0_VARPD</name>
<evidence type="ECO:0000256" key="5">
    <source>
        <dbReference type="ARBA" id="ARBA00022729"/>
    </source>
</evidence>
<evidence type="ECO:0000256" key="3">
    <source>
        <dbReference type="ARBA" id="ARBA00022452"/>
    </source>
</evidence>
<evidence type="ECO:0000256" key="2">
    <source>
        <dbReference type="ARBA" id="ARBA00004442"/>
    </source>
</evidence>
<keyword evidence="4" id="KW-0812">Transmembrane</keyword>
<dbReference type="Proteomes" id="UP000326780">
    <property type="component" value="Chromosome"/>
</dbReference>
<dbReference type="PROSITE" id="PS51257">
    <property type="entry name" value="PROKAR_LIPOPROTEIN"/>
    <property type="match status" value="1"/>
</dbReference>
<dbReference type="GO" id="GO:0009279">
    <property type="term" value="C:cell outer membrane"/>
    <property type="evidence" value="ECO:0007669"/>
    <property type="project" value="UniProtKB-SubCell"/>
</dbReference>
<proteinExistence type="predicted"/>
<keyword evidence="7" id="KW-0998">Cell outer membrane</keyword>
<evidence type="ECO:0000256" key="7">
    <source>
        <dbReference type="ARBA" id="ARBA00023237"/>
    </source>
</evidence>
<evidence type="ECO:0000313" key="10">
    <source>
        <dbReference type="EMBL" id="QFZ87259.1"/>
    </source>
</evidence>
<dbReference type="Pfam" id="PF03895">
    <property type="entry name" value="YadA_anchor"/>
    <property type="match status" value="1"/>
</dbReference>
<sequence>MNASARFAPARTAIPLVLLWLACTGAHAFELAPAVRSDDAINLGQLHPVRTAVGDTARIAYSGAAMAIAMSAAYVPAYRPGEQAVGLAFGNYRGYTAASLGFKRTSGDGDSAWGMAVSSTGREWGFNAGIGWKLPRSTTAARP</sequence>
<evidence type="ECO:0000256" key="6">
    <source>
        <dbReference type="ARBA" id="ARBA00023136"/>
    </source>
</evidence>
<feature type="domain" description="Trimeric autotransporter adhesin YadA-like C-terminal membrane anchor" evidence="9">
    <location>
        <begin position="77"/>
        <end position="133"/>
    </location>
</feature>
<dbReference type="RefSeq" id="WP_153285683.1">
    <property type="nucleotide sequence ID" value="NZ_CP045644.1"/>
</dbReference>
<dbReference type="GO" id="GO:0009986">
    <property type="term" value="C:cell surface"/>
    <property type="evidence" value="ECO:0007669"/>
    <property type="project" value="UniProtKB-SubCell"/>
</dbReference>
<evidence type="ECO:0000313" key="11">
    <source>
        <dbReference type="Proteomes" id="UP000326780"/>
    </source>
</evidence>
<dbReference type="Gene3D" id="3.30.1300.30">
    <property type="entry name" value="GSPII I/J protein-like"/>
    <property type="match status" value="1"/>
</dbReference>
<dbReference type="EMBL" id="CP045644">
    <property type="protein sequence ID" value="QFZ87259.1"/>
    <property type="molecule type" value="Genomic_DNA"/>
</dbReference>
<dbReference type="AlphaFoldDB" id="A0A5Q0MCM0"/>
<feature type="signal peptide" evidence="8">
    <location>
        <begin position="1"/>
        <end position="28"/>
    </location>
</feature>
<reference evidence="10 11" key="1">
    <citation type="submission" date="2019-10" db="EMBL/GenBank/DDBJ databases">
        <title>Complete genome sequence of Variovorax paradoxus 5C-2.</title>
        <authorList>
            <person name="Gogoleva N.E."/>
            <person name="Balkin A.S."/>
        </authorList>
    </citation>
    <scope>NUCLEOTIDE SEQUENCE [LARGE SCALE GENOMIC DNA]</scope>
    <source>
        <strain evidence="10 11">5C-2</strain>
    </source>
</reference>
<comment type="subcellular location">
    <subcellularLocation>
        <location evidence="2">Cell outer membrane</location>
    </subcellularLocation>
    <subcellularLocation>
        <location evidence="1">Cell surface</location>
    </subcellularLocation>
</comment>